<evidence type="ECO:0000259" key="1">
    <source>
        <dbReference type="Pfam" id="PF00961"/>
    </source>
</evidence>
<reference evidence="2" key="1">
    <citation type="journal article" date="2019" name="Mitochondrial DNA Part B Resour">
        <title>Complete mitochondrial genome and phylogenetic analysis of Orbilia dorsalia, a species producing mature sexual structures on culture.</title>
        <authorList>
            <person name="Wang S."/>
            <person name="Fang M."/>
            <person name="Xu J."/>
            <person name="Jiang L."/>
            <person name="Zhou D."/>
            <person name="Zhang K.-Q."/>
            <person name="Zhang Y."/>
        </authorList>
    </citation>
    <scope>NUCLEOTIDE SEQUENCE</scope>
    <source>
        <strain evidence="2">1835</strain>
    </source>
</reference>
<dbReference type="RefSeq" id="YP_009574624.1">
    <property type="nucleotide sequence ID" value="NC_041448.1"/>
</dbReference>
<evidence type="ECO:0000313" key="2">
    <source>
        <dbReference type="EMBL" id="QBF58425.1"/>
    </source>
</evidence>
<keyword evidence="2" id="KW-0255">Endonuclease</keyword>
<sequence>MVFLSSSFFLLLKINKNLNKENRFIHSDNKPNGSPNSGKFPDPNNFIIIFSDVKASKRDIYKSLKNKSGVYNSNLIVTNSIFNKTNNIMSINYQSSLKNRYYSTISKRLDPNLVTGFVDGEGSFSVLIYKTTKLKVGWETQLVFNITLHSKDHDLLIQIRSFFGVGFIKSNKNHNSVSYTVTKLKDLVNVIIPHFNKYPLITQKITDFILFSSVVDLVKNKQHLNKEGLNKILAHKASMNKGLSTSLINSFTDIIPIERIKFQVTESLSPYWVAGFTSGEGSFYVALFKTDKYKIGYSVQLRFAIGQHSRDLFLIEKLVGFFGCGYLKPFSNKSAVCYVVTDINNILNIIIPFFKNNPVVGTKNLDFLDFCKIAYLIKDKAHLTESGLNQIKELVSGMNLKREHDSL</sequence>
<dbReference type="GO" id="GO:0004519">
    <property type="term" value="F:endonuclease activity"/>
    <property type="evidence" value="ECO:0007669"/>
    <property type="project" value="UniProtKB-KW"/>
</dbReference>
<dbReference type="PANTHER" id="PTHR36181">
    <property type="entry name" value="INTRON-ENCODED ENDONUCLEASE AI3-RELATED"/>
    <property type="match status" value="1"/>
</dbReference>
<keyword evidence="2" id="KW-0378">Hydrolase</keyword>
<organism evidence="2">
    <name type="scientific">Orbilia dorsalia</name>
    <dbReference type="NCBI Taxonomy" id="661577"/>
    <lineage>
        <taxon>Eukaryota</taxon>
        <taxon>Fungi</taxon>
        <taxon>Dikarya</taxon>
        <taxon>Ascomycota</taxon>
        <taxon>Pezizomycotina</taxon>
        <taxon>Orbiliomycetes</taxon>
        <taxon>Orbiliales</taxon>
        <taxon>Orbiliaceae</taxon>
        <taxon>Orbilia</taxon>
    </lineage>
</organism>
<reference evidence="2" key="2">
    <citation type="submission" date="2019-02" db="EMBL/GenBank/DDBJ databases">
        <authorList>
            <person name="Wang S.J."/>
            <person name="Fang M.L."/>
            <person name="Xu J.P."/>
            <person name="Jiang L.L."/>
            <person name="Zhou D.Y."/>
            <person name="Zhang Y."/>
        </authorList>
    </citation>
    <scope>NUCLEOTIDE SEQUENCE</scope>
    <source>
        <strain evidence="2">1835</strain>
    </source>
</reference>
<dbReference type="EMBL" id="MK547647">
    <property type="protein sequence ID" value="QBF58425.1"/>
    <property type="molecule type" value="Genomic_DNA"/>
</dbReference>
<dbReference type="InterPro" id="IPR051289">
    <property type="entry name" value="LAGLIDADG_Endonuclease"/>
</dbReference>
<dbReference type="Gene3D" id="3.10.28.10">
    <property type="entry name" value="Homing endonucleases"/>
    <property type="match status" value="2"/>
</dbReference>
<dbReference type="GO" id="GO:0005739">
    <property type="term" value="C:mitochondrion"/>
    <property type="evidence" value="ECO:0007669"/>
    <property type="project" value="UniProtKB-ARBA"/>
</dbReference>
<gene>
    <name evidence="2" type="primary">orf141</name>
    <name evidence="2" type="ORF">1835-44</name>
</gene>
<dbReference type="GeneID" id="39698153"/>
<dbReference type="AlphaFoldDB" id="A0A411P226"/>
<geneLocation type="mitochondrion" evidence="2"/>
<proteinExistence type="predicted"/>
<dbReference type="Pfam" id="PF00961">
    <property type="entry name" value="LAGLIDADG_1"/>
    <property type="match status" value="2"/>
</dbReference>
<dbReference type="FunFam" id="3.10.28.10:FF:000010">
    <property type="entry name" value="LAGLIDADG homing endonuclease I-LtrII"/>
    <property type="match status" value="1"/>
</dbReference>
<protein>
    <submittedName>
        <fullName evidence="2">GIY-YIG endonuclease</fullName>
    </submittedName>
</protein>
<dbReference type="InterPro" id="IPR027434">
    <property type="entry name" value="Homing_endonucl"/>
</dbReference>
<dbReference type="PANTHER" id="PTHR36181:SF4">
    <property type="entry name" value="LAGLIDADG ENDONUCLEASE"/>
    <property type="match status" value="1"/>
</dbReference>
<dbReference type="InterPro" id="IPR004860">
    <property type="entry name" value="LAGLIDADG_dom"/>
</dbReference>
<accession>A0A411P226</accession>
<feature type="domain" description="Homing endonuclease LAGLIDADG" evidence="1">
    <location>
        <begin position="115"/>
        <end position="214"/>
    </location>
</feature>
<name>A0A411P226_9PEZI</name>
<keyword evidence="2" id="KW-0496">Mitochondrion</keyword>
<feature type="domain" description="Homing endonuclease LAGLIDADG" evidence="1">
    <location>
        <begin position="274"/>
        <end position="373"/>
    </location>
</feature>
<dbReference type="SUPFAM" id="SSF55608">
    <property type="entry name" value="Homing endonucleases"/>
    <property type="match status" value="2"/>
</dbReference>
<keyword evidence="2" id="KW-0540">Nuclease</keyword>